<name>A0ABY5MGC8_9ACTN</name>
<dbReference type="RefSeq" id="WP_257125103.1">
    <property type="nucleotide sequence ID" value="NZ_CP102173.1"/>
</dbReference>
<evidence type="ECO:0000259" key="1">
    <source>
        <dbReference type="Pfam" id="PF20283"/>
    </source>
</evidence>
<dbReference type="InterPro" id="IPR046913">
    <property type="entry name" value="ABC-3C_CTD7"/>
</dbReference>
<reference evidence="2 3" key="1">
    <citation type="submission" date="2022-08" db="EMBL/GenBank/DDBJ databases">
        <title>novel species in genus Aeromicrobium.</title>
        <authorList>
            <person name="Ye L."/>
        </authorList>
    </citation>
    <scope>NUCLEOTIDE SEQUENCE [LARGE SCALE GENOMIC DNA]</scope>
    <source>
        <strain evidence="3">zg-Y1379</strain>
    </source>
</reference>
<feature type="domain" description="ABC-three component systems C-terminal" evidence="1">
    <location>
        <begin position="258"/>
        <end position="383"/>
    </location>
</feature>
<gene>
    <name evidence="2" type="ORF">NQV15_06325</name>
</gene>
<accession>A0ABY5MGC8</accession>
<evidence type="ECO:0000313" key="3">
    <source>
        <dbReference type="Proteomes" id="UP001316184"/>
    </source>
</evidence>
<dbReference type="EMBL" id="CP102173">
    <property type="protein sequence ID" value="UUP14921.1"/>
    <property type="molecule type" value="Genomic_DNA"/>
</dbReference>
<protein>
    <recommendedName>
        <fullName evidence="1">ABC-three component systems C-terminal domain-containing protein</fullName>
    </recommendedName>
</protein>
<proteinExistence type="predicted"/>
<dbReference type="Pfam" id="PF20283">
    <property type="entry name" value="CTD7"/>
    <property type="match status" value="1"/>
</dbReference>
<sequence>MPGSGTHSAAGQALGYFQQCMRALAELGRRGATEPTVEMRIEMLDDIDFSDGGSPTELLQVKHHIGPGTVTMNSVDLWRSLNVWMDLDIDENPVLRMVTTQHTDDHLALLRSGAGRDVLQAIDLLDEAADKEGNATSTTWRKRFLTLDDDQKFALVDRVVIDDATPSAGGLDSELVKVFRYAITPGKEEAFVALLKGWWAGIAVRLLDRSLDAITGTDLAIQVADIVDQLRADSLPVDPDVLQRFDESITADYQDRTFVHQLAWIALDHERLWKAIRDYHRAYTQRSFWLRYQLVGEQELDRFAFKLHDEWEQVFDDEVARMATDDREPGKVGQDVLSRVARECRSRLRDRFDEPWFNRGMLHALADGELGHQVGWHPDFQTQLEGLLSDVTA</sequence>
<evidence type="ECO:0000313" key="2">
    <source>
        <dbReference type="EMBL" id="UUP14921.1"/>
    </source>
</evidence>
<organism evidence="2 3">
    <name type="scientific">Aeromicrobium wangtongii</name>
    <dbReference type="NCBI Taxonomy" id="2969247"/>
    <lineage>
        <taxon>Bacteria</taxon>
        <taxon>Bacillati</taxon>
        <taxon>Actinomycetota</taxon>
        <taxon>Actinomycetes</taxon>
        <taxon>Propionibacteriales</taxon>
        <taxon>Nocardioidaceae</taxon>
        <taxon>Aeromicrobium</taxon>
    </lineage>
</organism>
<dbReference type="Proteomes" id="UP001316184">
    <property type="component" value="Chromosome"/>
</dbReference>
<keyword evidence="3" id="KW-1185">Reference proteome</keyword>